<protein>
    <recommendedName>
        <fullName evidence="3">Surface antigen domain-containing protein</fullName>
    </recommendedName>
</protein>
<comment type="caution">
    <text evidence="1">The sequence shown here is derived from an EMBL/GenBank/DDBJ whole genome shotgun (WGS) entry which is preliminary data.</text>
</comment>
<sequence length="125" mass="13938">MKKQTGLMLLALLTLAVTLKSHALGLHLLDFMPAKYFTEADWDMAKASAGKALQQGKAGEVFAWRNEANRHRGAYRVLNSLEVAGKRCRDLYIQHSAGGYRGGGSYRFCQMEDGEWKTTGRTPDE</sequence>
<dbReference type="Proteomes" id="UP000770889">
    <property type="component" value="Unassembled WGS sequence"/>
</dbReference>
<evidence type="ECO:0000313" key="2">
    <source>
        <dbReference type="Proteomes" id="UP000770889"/>
    </source>
</evidence>
<accession>A0A944MH94</accession>
<name>A0A944MH94_9GAMM</name>
<gene>
    <name evidence="1" type="ORF">KME65_18385</name>
</gene>
<reference evidence="1 2" key="1">
    <citation type="submission" date="2021-05" db="EMBL/GenBank/DDBJ databases">
        <title>Genetic and Functional Diversity in Clade A Lucinid endosymbionts from the Bahamas.</title>
        <authorList>
            <person name="Giani N.M."/>
            <person name="Engel A.S."/>
            <person name="Campbell B.J."/>
        </authorList>
    </citation>
    <scope>NUCLEOTIDE SEQUENCE [LARGE SCALE GENOMIC DNA]</scope>
    <source>
        <strain evidence="1">LUC16012Gg_MoonRockCtena</strain>
    </source>
</reference>
<dbReference type="AlphaFoldDB" id="A0A944MH94"/>
<evidence type="ECO:0000313" key="1">
    <source>
        <dbReference type="EMBL" id="MBT2990930.1"/>
    </source>
</evidence>
<dbReference type="EMBL" id="JAHHGM010000024">
    <property type="protein sequence ID" value="MBT2990930.1"/>
    <property type="molecule type" value="Genomic_DNA"/>
</dbReference>
<organism evidence="1 2">
    <name type="scientific">Candidatus Thiodiazotropha taylori</name>
    <dbReference type="NCBI Taxonomy" id="2792791"/>
    <lineage>
        <taxon>Bacteria</taxon>
        <taxon>Pseudomonadati</taxon>
        <taxon>Pseudomonadota</taxon>
        <taxon>Gammaproteobacteria</taxon>
        <taxon>Chromatiales</taxon>
        <taxon>Sedimenticolaceae</taxon>
        <taxon>Candidatus Thiodiazotropha</taxon>
    </lineage>
</organism>
<evidence type="ECO:0008006" key="3">
    <source>
        <dbReference type="Google" id="ProtNLM"/>
    </source>
</evidence>
<proteinExistence type="predicted"/>